<reference evidence="6 7" key="1">
    <citation type="journal article" date="2009" name="Appl. Environ. Microbiol.">
        <title>Genomic analysis of 'Elusimicrobium minutum,' the first cultivated representative of the phylum 'Elusimicrobia' (formerly termite group 1).</title>
        <authorList>
            <person name="Herlemann D.P.R."/>
            <person name="Geissinger O."/>
            <person name="Ikeda-Ohtsubo W."/>
            <person name="Kunin V."/>
            <person name="Sun H."/>
            <person name="Lapidus A."/>
            <person name="Hugenholtz P."/>
            <person name="Brune A."/>
        </authorList>
    </citation>
    <scope>NUCLEOTIDE SEQUENCE [LARGE SCALE GENOMIC DNA]</scope>
    <source>
        <strain evidence="6 7">Pei191</strain>
    </source>
</reference>
<dbReference type="NCBIfam" id="TIGR00275">
    <property type="entry name" value="aminoacetone oxidase family FAD-binding enzyme"/>
    <property type="match status" value="1"/>
</dbReference>
<dbReference type="InterPro" id="IPR036188">
    <property type="entry name" value="FAD/NAD-bd_sf"/>
</dbReference>
<gene>
    <name evidence="6" type="ordered locus">Emin_0491</name>
</gene>
<keyword evidence="2" id="KW-0285">Flavoprotein</keyword>
<feature type="domain" description="RsdA/BaiN/AoA(So)-like insert" evidence="5">
    <location>
        <begin position="195"/>
        <end position="344"/>
    </location>
</feature>
<dbReference type="OrthoDB" id="9773233at2"/>
<name>B2KCC6_ELUMP</name>
<protein>
    <submittedName>
        <fullName evidence="6">Putative flavoproteins</fullName>
    </submittedName>
</protein>
<dbReference type="Gene3D" id="3.50.50.60">
    <property type="entry name" value="FAD/NAD(P)-binding domain"/>
    <property type="match status" value="1"/>
</dbReference>
<proteinExistence type="predicted"/>
<dbReference type="Gene3D" id="2.40.30.10">
    <property type="entry name" value="Translation factors"/>
    <property type="match status" value="1"/>
</dbReference>
<dbReference type="KEGG" id="emi:Emin_0491"/>
<evidence type="ECO:0000259" key="5">
    <source>
        <dbReference type="Pfam" id="PF22780"/>
    </source>
</evidence>
<keyword evidence="7" id="KW-1185">Reference proteome</keyword>
<evidence type="ECO:0000256" key="1">
    <source>
        <dbReference type="ARBA" id="ARBA00001974"/>
    </source>
</evidence>
<dbReference type="PANTHER" id="PTHR42887:SF2">
    <property type="entry name" value="OS12G0638800 PROTEIN"/>
    <property type="match status" value="1"/>
</dbReference>
<dbReference type="InterPro" id="IPR055178">
    <property type="entry name" value="RsdA/BaiN/AoA(So)-like_dom"/>
</dbReference>
<accession>B2KCC6</accession>
<dbReference type="EMBL" id="CP001055">
    <property type="protein sequence ID" value="ACC98047.1"/>
    <property type="molecule type" value="Genomic_DNA"/>
</dbReference>
<dbReference type="Pfam" id="PF03486">
    <property type="entry name" value="HI0933_like"/>
    <property type="match status" value="1"/>
</dbReference>
<evidence type="ECO:0000256" key="3">
    <source>
        <dbReference type="ARBA" id="ARBA00022827"/>
    </source>
</evidence>
<evidence type="ECO:0000259" key="4">
    <source>
        <dbReference type="Pfam" id="PF03486"/>
    </source>
</evidence>
<dbReference type="PANTHER" id="PTHR42887">
    <property type="entry name" value="OS12G0638800 PROTEIN"/>
    <property type="match status" value="1"/>
</dbReference>
<evidence type="ECO:0000313" key="6">
    <source>
        <dbReference type="EMBL" id="ACC98047.1"/>
    </source>
</evidence>
<dbReference type="InterPro" id="IPR057661">
    <property type="entry name" value="RsdA/BaiN/AoA(So)_Rossmann"/>
</dbReference>
<dbReference type="AlphaFoldDB" id="B2KCC6"/>
<dbReference type="STRING" id="445932.Emin_0491"/>
<dbReference type="InterPro" id="IPR023166">
    <property type="entry name" value="BaiN-like_dom_sf"/>
</dbReference>
<dbReference type="SUPFAM" id="SSF51905">
    <property type="entry name" value="FAD/NAD(P)-binding domain"/>
    <property type="match status" value="1"/>
</dbReference>
<evidence type="ECO:0000313" key="7">
    <source>
        <dbReference type="Proteomes" id="UP000001029"/>
    </source>
</evidence>
<comment type="cofactor">
    <cofactor evidence="1">
        <name>FAD</name>
        <dbReference type="ChEBI" id="CHEBI:57692"/>
    </cofactor>
</comment>
<keyword evidence="3" id="KW-0274">FAD</keyword>
<organism evidence="6 7">
    <name type="scientific">Elusimicrobium minutum (strain Pei191)</name>
    <dbReference type="NCBI Taxonomy" id="445932"/>
    <lineage>
        <taxon>Bacteria</taxon>
        <taxon>Pseudomonadati</taxon>
        <taxon>Elusimicrobiota</taxon>
        <taxon>Elusimicrobia</taxon>
        <taxon>Elusimicrobiales</taxon>
        <taxon>Elusimicrobiaceae</taxon>
        <taxon>Elusimicrobium</taxon>
    </lineage>
</organism>
<dbReference type="HOGENOM" id="CLU_025174_3_1_0"/>
<dbReference type="Gene3D" id="1.10.8.260">
    <property type="entry name" value="HI0933 insert domain-like"/>
    <property type="match status" value="1"/>
</dbReference>
<dbReference type="SUPFAM" id="SSF160996">
    <property type="entry name" value="HI0933 insert domain-like"/>
    <property type="match status" value="1"/>
</dbReference>
<sequence length="411" mass="44510">MLMNTENKVYDTAVIGAGASGLAAAVVLARGGKSVLVLEAGKTAARKILVSGNGRCNVTNKNMSENCYFGEKDFIKNVLKSFSFKESVEFFKSIGVLLKEEDDGRYFPVTDKATAVAGALTLALEENDGVLLTEHKIKEISRNSVFIVTAENGKIFKAKKLMLACGSKAYPQCGGTDSGYTLAQGFGHSVVETAPALSPVVLEQNPLAKLQGVRIDAEVSVILEKKTLISSKGEVMFTKNGLNGIPVMNVSRVLARNPGAKISLNLLPFVNRADFKIYMEQRRAEYKNRKIKDFFTGILHETIAEQLILLSGIEKTVLAGRMKDDVFCNLADVLQNWVFAPGRPAKWEDSYAAAGGVDVKEINPNTLESKKCANVYILGEMLDVDGKSGGFNLHFAFGCGYKAAKAVLEDL</sequence>
<dbReference type="Pfam" id="PF22780">
    <property type="entry name" value="HI0933_like_1st"/>
    <property type="match status" value="1"/>
</dbReference>
<feature type="domain" description="RsdA/BaiN/AoA(So)-like Rossmann fold-like" evidence="4">
    <location>
        <begin position="11"/>
        <end position="405"/>
    </location>
</feature>
<dbReference type="InterPro" id="IPR004792">
    <property type="entry name" value="BaiN-like"/>
</dbReference>
<evidence type="ECO:0000256" key="2">
    <source>
        <dbReference type="ARBA" id="ARBA00022630"/>
    </source>
</evidence>
<dbReference type="Proteomes" id="UP000001029">
    <property type="component" value="Chromosome"/>
</dbReference>